<name>A0A1G6YET7_9FLAO</name>
<dbReference type="InterPro" id="IPR017969">
    <property type="entry name" value="Heavy-metal-associated_CS"/>
</dbReference>
<keyword evidence="1" id="KW-0479">Metal-binding</keyword>
<dbReference type="STRING" id="641691.SAMN05421636_102231"/>
<protein>
    <submittedName>
        <fullName evidence="3">Cu2+-exporting ATPase</fullName>
    </submittedName>
</protein>
<proteinExistence type="predicted"/>
<dbReference type="CDD" id="cd00371">
    <property type="entry name" value="HMA"/>
    <property type="match status" value="1"/>
</dbReference>
<feature type="domain" description="HMA" evidence="2">
    <location>
        <begin position="1"/>
        <end position="66"/>
    </location>
</feature>
<evidence type="ECO:0000259" key="2">
    <source>
        <dbReference type="PROSITE" id="PS50846"/>
    </source>
</evidence>
<dbReference type="InterPro" id="IPR006121">
    <property type="entry name" value="HMA_dom"/>
</dbReference>
<gene>
    <name evidence="3" type="ORF">SAMN05421636_102231</name>
</gene>
<sequence>MEQQVEIKGMTCGGCVKTVEKALSQIEGVKSVSVSLSPPKAVIQADSSVSTAQLQTALSKAGNYSIAGTQAANEQKKSGGGCCG</sequence>
<dbReference type="OrthoDB" id="1521937at2"/>
<keyword evidence="4" id="KW-1185">Reference proteome</keyword>
<dbReference type="RefSeq" id="WP_091866039.1">
    <property type="nucleotide sequence ID" value="NZ_FNAO01000002.1"/>
</dbReference>
<reference evidence="3 4" key="1">
    <citation type="submission" date="2016-10" db="EMBL/GenBank/DDBJ databases">
        <authorList>
            <person name="de Groot N.N."/>
        </authorList>
    </citation>
    <scope>NUCLEOTIDE SEQUENCE [LARGE SCALE GENOMIC DNA]</scope>
    <source>
        <strain evidence="3 4">DSM 23421</strain>
    </source>
</reference>
<evidence type="ECO:0000313" key="3">
    <source>
        <dbReference type="EMBL" id="SDD88909.1"/>
    </source>
</evidence>
<dbReference type="GO" id="GO:0046872">
    <property type="term" value="F:metal ion binding"/>
    <property type="evidence" value="ECO:0007669"/>
    <property type="project" value="UniProtKB-KW"/>
</dbReference>
<dbReference type="Gene3D" id="3.30.70.100">
    <property type="match status" value="1"/>
</dbReference>
<evidence type="ECO:0000256" key="1">
    <source>
        <dbReference type="ARBA" id="ARBA00022723"/>
    </source>
</evidence>
<dbReference type="SUPFAM" id="SSF55008">
    <property type="entry name" value="HMA, heavy metal-associated domain"/>
    <property type="match status" value="1"/>
</dbReference>
<accession>A0A1G6YET7</accession>
<dbReference type="Proteomes" id="UP000199109">
    <property type="component" value="Unassembled WGS sequence"/>
</dbReference>
<dbReference type="InterPro" id="IPR036163">
    <property type="entry name" value="HMA_dom_sf"/>
</dbReference>
<evidence type="ECO:0000313" key="4">
    <source>
        <dbReference type="Proteomes" id="UP000199109"/>
    </source>
</evidence>
<dbReference type="FunFam" id="3.30.70.100:FF:000001">
    <property type="entry name" value="ATPase copper transporting beta"/>
    <property type="match status" value="1"/>
</dbReference>
<dbReference type="Pfam" id="PF00403">
    <property type="entry name" value="HMA"/>
    <property type="match status" value="1"/>
</dbReference>
<dbReference type="EMBL" id="FNAO01000002">
    <property type="protein sequence ID" value="SDD88909.1"/>
    <property type="molecule type" value="Genomic_DNA"/>
</dbReference>
<dbReference type="AlphaFoldDB" id="A0A1G6YET7"/>
<dbReference type="PROSITE" id="PS50846">
    <property type="entry name" value="HMA_2"/>
    <property type="match status" value="1"/>
</dbReference>
<dbReference type="PROSITE" id="PS01047">
    <property type="entry name" value="HMA_1"/>
    <property type="match status" value="1"/>
</dbReference>
<organism evidence="3 4">
    <name type="scientific">Pricia antarctica</name>
    <dbReference type="NCBI Taxonomy" id="641691"/>
    <lineage>
        <taxon>Bacteria</taxon>
        <taxon>Pseudomonadati</taxon>
        <taxon>Bacteroidota</taxon>
        <taxon>Flavobacteriia</taxon>
        <taxon>Flavobacteriales</taxon>
        <taxon>Flavobacteriaceae</taxon>
        <taxon>Pricia</taxon>
    </lineage>
</organism>